<evidence type="ECO:0000313" key="1">
    <source>
        <dbReference type="EMBL" id="KAF0711767.1"/>
    </source>
</evidence>
<feature type="non-terminal residue" evidence="1">
    <location>
        <position position="1"/>
    </location>
</feature>
<name>A0A6A4ZI26_APHAT</name>
<reference evidence="1 2" key="1">
    <citation type="submission" date="2019-06" db="EMBL/GenBank/DDBJ databases">
        <title>Genomics analysis of Aphanomyces spp. identifies a new class of oomycete effector associated with host adaptation.</title>
        <authorList>
            <person name="Gaulin E."/>
        </authorList>
    </citation>
    <scope>NUCLEOTIDE SEQUENCE [LARGE SCALE GENOMIC DNA]</scope>
    <source>
        <strain evidence="1 2">E</strain>
    </source>
</reference>
<protein>
    <recommendedName>
        <fullName evidence="3">MalT-like TPR region domain-containing protein</fullName>
    </recommendedName>
</protein>
<comment type="caution">
    <text evidence="1">The sequence shown here is derived from an EMBL/GenBank/DDBJ whole genome shotgun (WGS) entry which is preliminary data.</text>
</comment>
<dbReference type="AlphaFoldDB" id="A0A6A4ZI26"/>
<dbReference type="Gene3D" id="1.25.40.10">
    <property type="entry name" value="Tetratricopeptide repeat domain"/>
    <property type="match status" value="1"/>
</dbReference>
<dbReference type="EMBL" id="VJMI01018012">
    <property type="protein sequence ID" value="KAF0711767.1"/>
    <property type="molecule type" value="Genomic_DNA"/>
</dbReference>
<organism evidence="1 2">
    <name type="scientific">Aphanomyces astaci</name>
    <name type="common">Crayfish plague agent</name>
    <dbReference type="NCBI Taxonomy" id="112090"/>
    <lineage>
        <taxon>Eukaryota</taxon>
        <taxon>Sar</taxon>
        <taxon>Stramenopiles</taxon>
        <taxon>Oomycota</taxon>
        <taxon>Saprolegniomycetes</taxon>
        <taxon>Saprolegniales</taxon>
        <taxon>Verrucalvaceae</taxon>
        <taxon>Aphanomyces</taxon>
    </lineage>
</organism>
<sequence length="161" mass="17724">NKTLLRELSNGFVALDKLEVAESLLRRSLLTGDTSLTRKTLADVLAAQNCASTALDQYEKALEACSSMGDRAMLLARCANLLSVLGRLEDAMRQGVLYRRCETVTLAIQVALDYERSHNSTLNAARIKDFKIAATSSTTDTKEVAHHVRILHASAKMTTWK</sequence>
<proteinExistence type="predicted"/>
<gene>
    <name evidence="1" type="ORF">AaE_012182</name>
</gene>
<dbReference type="SUPFAM" id="SSF48452">
    <property type="entry name" value="TPR-like"/>
    <property type="match status" value="1"/>
</dbReference>
<evidence type="ECO:0008006" key="3">
    <source>
        <dbReference type="Google" id="ProtNLM"/>
    </source>
</evidence>
<dbReference type="Proteomes" id="UP000469452">
    <property type="component" value="Unassembled WGS sequence"/>
</dbReference>
<accession>A0A6A4ZI26</accession>
<dbReference type="InterPro" id="IPR011990">
    <property type="entry name" value="TPR-like_helical_dom_sf"/>
</dbReference>
<evidence type="ECO:0000313" key="2">
    <source>
        <dbReference type="Proteomes" id="UP000469452"/>
    </source>
</evidence>